<gene>
    <name evidence="3" type="ORF">C8A00DRAFT_36352</name>
</gene>
<evidence type="ECO:0000313" key="4">
    <source>
        <dbReference type="Proteomes" id="UP001302745"/>
    </source>
</evidence>
<feature type="compositionally biased region" description="Polar residues" evidence="1">
    <location>
        <begin position="46"/>
        <end position="56"/>
    </location>
</feature>
<feature type="region of interest" description="Disordered" evidence="1">
    <location>
        <begin position="42"/>
        <end position="61"/>
    </location>
</feature>
<evidence type="ECO:0000313" key="3">
    <source>
        <dbReference type="EMBL" id="KAK4151006.1"/>
    </source>
</evidence>
<feature type="region of interest" description="Disordered" evidence="1">
    <location>
        <begin position="180"/>
        <end position="235"/>
    </location>
</feature>
<evidence type="ECO:0000256" key="2">
    <source>
        <dbReference type="SAM" id="SignalP"/>
    </source>
</evidence>
<accession>A0AAN6VIW6</accession>
<sequence>MHTTTLIITALAGATTLVLASPAPAPLVTPAAMLPHPVAHLAPRQLDSSTGNPNPSRSRDCEEEYRSLLDSRPTMPAIVAEWVSTAVTQDDLFTHEIDNALTTLCTIATTAWNLPPSITAIYSSHSTLRQAWVTSMVPTIHSLASRCGGTISAYAELAFITDLESCTKAVLGYVEVFGDDNDRTHTPSPSEPTATSSSSTTTGGPGGAGDSEKTGPAAGAAGTTSSSTGGVAGPRETGMLGIAAAAAVAFAGVVAAL</sequence>
<feature type="chain" id="PRO_5043036398" description="Infection structure specific protein" evidence="2">
    <location>
        <begin position="21"/>
        <end position="257"/>
    </location>
</feature>
<dbReference type="EMBL" id="MU857038">
    <property type="protein sequence ID" value="KAK4151006.1"/>
    <property type="molecule type" value="Genomic_DNA"/>
</dbReference>
<feature type="compositionally biased region" description="Low complexity" evidence="1">
    <location>
        <begin position="186"/>
        <end position="202"/>
    </location>
</feature>
<comment type="caution">
    <text evidence="3">The sequence shown here is derived from an EMBL/GenBank/DDBJ whole genome shotgun (WGS) entry which is preliminary data.</text>
</comment>
<feature type="signal peptide" evidence="2">
    <location>
        <begin position="1"/>
        <end position="20"/>
    </location>
</feature>
<keyword evidence="4" id="KW-1185">Reference proteome</keyword>
<evidence type="ECO:0008006" key="5">
    <source>
        <dbReference type="Google" id="ProtNLM"/>
    </source>
</evidence>
<evidence type="ECO:0000256" key="1">
    <source>
        <dbReference type="SAM" id="MobiDB-lite"/>
    </source>
</evidence>
<dbReference type="AlphaFoldDB" id="A0AAN6VIW6"/>
<dbReference type="Proteomes" id="UP001302745">
    <property type="component" value="Unassembled WGS sequence"/>
</dbReference>
<proteinExistence type="predicted"/>
<keyword evidence="2" id="KW-0732">Signal</keyword>
<reference evidence="3" key="2">
    <citation type="submission" date="2023-05" db="EMBL/GenBank/DDBJ databases">
        <authorList>
            <consortium name="Lawrence Berkeley National Laboratory"/>
            <person name="Steindorff A."/>
            <person name="Hensen N."/>
            <person name="Bonometti L."/>
            <person name="Westerberg I."/>
            <person name="Brannstrom I.O."/>
            <person name="Guillou S."/>
            <person name="Cros-Aarteil S."/>
            <person name="Calhoun S."/>
            <person name="Haridas S."/>
            <person name="Kuo A."/>
            <person name="Mondo S."/>
            <person name="Pangilinan J."/>
            <person name="Riley R."/>
            <person name="Labutti K."/>
            <person name="Andreopoulos B."/>
            <person name="Lipzen A."/>
            <person name="Chen C."/>
            <person name="Yanf M."/>
            <person name="Daum C."/>
            <person name="Ng V."/>
            <person name="Clum A."/>
            <person name="Ohm R."/>
            <person name="Martin F."/>
            <person name="Silar P."/>
            <person name="Natvig D."/>
            <person name="Lalanne C."/>
            <person name="Gautier V."/>
            <person name="Ament-Velasquez S.L."/>
            <person name="Kruys A."/>
            <person name="Hutchinson M.I."/>
            <person name="Powell A.J."/>
            <person name="Barry K."/>
            <person name="Miller A.N."/>
            <person name="Grigoriev I.V."/>
            <person name="Debuchy R."/>
            <person name="Gladieux P."/>
            <person name="Thoren M.H."/>
            <person name="Johannesson H."/>
        </authorList>
    </citation>
    <scope>NUCLEOTIDE SEQUENCE</scope>
    <source>
        <strain evidence="3">CBS 538.74</strain>
    </source>
</reference>
<feature type="compositionally biased region" description="Low complexity" evidence="1">
    <location>
        <begin position="217"/>
        <end position="229"/>
    </location>
</feature>
<reference evidence="3" key="1">
    <citation type="journal article" date="2023" name="Mol. Phylogenet. Evol.">
        <title>Genome-scale phylogeny and comparative genomics of the fungal order Sordariales.</title>
        <authorList>
            <person name="Hensen N."/>
            <person name="Bonometti L."/>
            <person name="Westerberg I."/>
            <person name="Brannstrom I.O."/>
            <person name="Guillou S."/>
            <person name="Cros-Aarteil S."/>
            <person name="Calhoun S."/>
            <person name="Haridas S."/>
            <person name="Kuo A."/>
            <person name="Mondo S."/>
            <person name="Pangilinan J."/>
            <person name="Riley R."/>
            <person name="LaButti K."/>
            <person name="Andreopoulos B."/>
            <person name="Lipzen A."/>
            <person name="Chen C."/>
            <person name="Yan M."/>
            <person name="Daum C."/>
            <person name="Ng V."/>
            <person name="Clum A."/>
            <person name="Steindorff A."/>
            <person name="Ohm R.A."/>
            <person name="Martin F."/>
            <person name="Silar P."/>
            <person name="Natvig D.O."/>
            <person name="Lalanne C."/>
            <person name="Gautier V."/>
            <person name="Ament-Velasquez S.L."/>
            <person name="Kruys A."/>
            <person name="Hutchinson M.I."/>
            <person name="Powell A.J."/>
            <person name="Barry K."/>
            <person name="Miller A.N."/>
            <person name="Grigoriev I.V."/>
            <person name="Debuchy R."/>
            <person name="Gladieux P."/>
            <person name="Hiltunen Thoren M."/>
            <person name="Johannesson H."/>
        </authorList>
    </citation>
    <scope>NUCLEOTIDE SEQUENCE</scope>
    <source>
        <strain evidence="3">CBS 538.74</strain>
    </source>
</reference>
<protein>
    <recommendedName>
        <fullName evidence="5">Infection structure specific protein</fullName>
    </recommendedName>
</protein>
<name>A0AAN6VIW6_9PEZI</name>
<organism evidence="3 4">
    <name type="scientific">Chaetomidium leptoderma</name>
    <dbReference type="NCBI Taxonomy" id="669021"/>
    <lineage>
        <taxon>Eukaryota</taxon>
        <taxon>Fungi</taxon>
        <taxon>Dikarya</taxon>
        <taxon>Ascomycota</taxon>
        <taxon>Pezizomycotina</taxon>
        <taxon>Sordariomycetes</taxon>
        <taxon>Sordariomycetidae</taxon>
        <taxon>Sordariales</taxon>
        <taxon>Chaetomiaceae</taxon>
        <taxon>Chaetomidium</taxon>
    </lineage>
</organism>